<protein>
    <submittedName>
        <fullName evidence="3">SPOR domain-containing protein</fullName>
    </submittedName>
</protein>
<comment type="caution">
    <text evidence="3">The sequence shown here is derived from an EMBL/GenBank/DDBJ whole genome shotgun (WGS) entry which is preliminary data.</text>
</comment>
<sequence>MSSAKEIQGETRSMHRFNIHARPAGLAVCTAMAAALLAGCSAHAPIASSGVPAASGPHTGTEADKAIATAEKRVAKSPRSASGRVALAQAYLAAGRFESAAATFQDAVSLGDKSPRTGLGLVLAYAGSGRNAEALTALNRWRNEIPVSDLGLALALAGRPEQAVGLLSDALRGGEDTPKTRQNLAYAYALGGHWTEARIIAAQDVPADQLDARMHEWASRARPEQFQARVAGLIGAPLRRDAGQPAALALNAPQGDAPEEPRMALAEPAPAAELPPLPAKRQIETSPAGAMPVELTPAVAVAPARKAEATFAAAFPADAEPAPLATSAAPAPKAESAKFVSQPKVQPLGSARSAYVADGTHLVQLGSFRTMEGAKRGWDVFVARDPALKDHTMRITEAKVRGQRFFRVAAEGFDRGGARNLCSNVRERGHGCFAYASTRTLPGALPKKAKSGQMLASR</sequence>
<dbReference type="Gene3D" id="1.25.40.10">
    <property type="entry name" value="Tetratricopeptide repeat domain"/>
    <property type="match status" value="1"/>
</dbReference>
<dbReference type="InterPro" id="IPR019734">
    <property type="entry name" value="TPR_rpt"/>
</dbReference>
<accession>A0ABT0BSH4</accession>
<feature type="chain" id="PRO_5045249503" evidence="2">
    <location>
        <begin position="45"/>
        <end position="458"/>
    </location>
</feature>
<proteinExistence type="predicted"/>
<keyword evidence="2" id="KW-0732">Signal</keyword>
<feature type="signal peptide" evidence="2">
    <location>
        <begin position="1"/>
        <end position="44"/>
    </location>
</feature>
<dbReference type="Proteomes" id="UP001202281">
    <property type="component" value="Unassembled WGS sequence"/>
</dbReference>
<gene>
    <name evidence="3" type="ORF">MTR66_13975</name>
</gene>
<feature type="repeat" description="TPR" evidence="1">
    <location>
        <begin position="81"/>
        <end position="114"/>
    </location>
</feature>
<dbReference type="RefSeq" id="WP_243922073.1">
    <property type="nucleotide sequence ID" value="NZ_JALHLG010000021.1"/>
</dbReference>
<reference evidence="3 4" key="1">
    <citation type="submission" date="2022-04" db="EMBL/GenBank/DDBJ databases">
        <title>Identification of a novel bacterium isolated from mangrove sediments.</title>
        <authorList>
            <person name="Pan X."/>
        </authorList>
    </citation>
    <scope>NUCLEOTIDE SEQUENCE [LARGE SCALE GENOMIC DNA]</scope>
    <source>
        <strain evidence="3 4">B2638</strain>
    </source>
</reference>
<evidence type="ECO:0000313" key="3">
    <source>
        <dbReference type="EMBL" id="MCJ2187920.1"/>
    </source>
</evidence>
<organism evidence="3 4">
    <name type="scientific">Novosphingobium beihaiensis</name>
    <dbReference type="NCBI Taxonomy" id="2930389"/>
    <lineage>
        <taxon>Bacteria</taxon>
        <taxon>Pseudomonadati</taxon>
        <taxon>Pseudomonadota</taxon>
        <taxon>Alphaproteobacteria</taxon>
        <taxon>Sphingomonadales</taxon>
        <taxon>Sphingomonadaceae</taxon>
        <taxon>Novosphingobium</taxon>
    </lineage>
</organism>
<dbReference type="PROSITE" id="PS50005">
    <property type="entry name" value="TPR"/>
    <property type="match status" value="1"/>
</dbReference>
<keyword evidence="4" id="KW-1185">Reference proteome</keyword>
<dbReference type="SUPFAM" id="SSF48452">
    <property type="entry name" value="TPR-like"/>
    <property type="match status" value="1"/>
</dbReference>
<dbReference type="InterPro" id="IPR011990">
    <property type="entry name" value="TPR-like_helical_dom_sf"/>
</dbReference>
<evidence type="ECO:0000313" key="4">
    <source>
        <dbReference type="Proteomes" id="UP001202281"/>
    </source>
</evidence>
<dbReference type="EMBL" id="JALHLG010000021">
    <property type="protein sequence ID" value="MCJ2187920.1"/>
    <property type="molecule type" value="Genomic_DNA"/>
</dbReference>
<evidence type="ECO:0000256" key="2">
    <source>
        <dbReference type="SAM" id="SignalP"/>
    </source>
</evidence>
<keyword evidence="1" id="KW-0802">TPR repeat</keyword>
<name>A0ABT0BSH4_9SPHN</name>
<evidence type="ECO:0000256" key="1">
    <source>
        <dbReference type="PROSITE-ProRule" id="PRU00339"/>
    </source>
</evidence>